<gene>
    <name evidence="14" type="ORF">GCM10007049_01030</name>
</gene>
<dbReference type="EMBL" id="BMWX01000001">
    <property type="protein sequence ID" value="GGZ13065.1"/>
    <property type="molecule type" value="Genomic_DNA"/>
</dbReference>
<dbReference type="Proteomes" id="UP000619457">
    <property type="component" value="Unassembled WGS sequence"/>
</dbReference>
<dbReference type="InterPro" id="IPR012910">
    <property type="entry name" value="Plug_dom"/>
</dbReference>
<comment type="subcellular location">
    <subcellularLocation>
        <location evidence="1 10">Cell outer membrane</location>
        <topology evidence="1 10">Multi-pass membrane protein</topology>
    </subcellularLocation>
</comment>
<evidence type="ECO:0000256" key="7">
    <source>
        <dbReference type="ARBA" id="ARBA00023136"/>
    </source>
</evidence>
<evidence type="ECO:0000256" key="2">
    <source>
        <dbReference type="ARBA" id="ARBA00022448"/>
    </source>
</evidence>
<dbReference type="Gene3D" id="2.60.40.1120">
    <property type="entry name" value="Carboxypeptidase-like, regulatory domain"/>
    <property type="match status" value="1"/>
</dbReference>
<dbReference type="Pfam" id="PF07715">
    <property type="entry name" value="Plug"/>
    <property type="match status" value="1"/>
</dbReference>
<evidence type="ECO:0000256" key="4">
    <source>
        <dbReference type="ARBA" id="ARBA00022692"/>
    </source>
</evidence>
<evidence type="ECO:0000256" key="1">
    <source>
        <dbReference type="ARBA" id="ARBA00004571"/>
    </source>
</evidence>
<dbReference type="PROSITE" id="PS52016">
    <property type="entry name" value="TONB_DEPENDENT_REC_3"/>
    <property type="match status" value="1"/>
</dbReference>
<evidence type="ECO:0000259" key="12">
    <source>
        <dbReference type="Pfam" id="PF00593"/>
    </source>
</evidence>
<dbReference type="GO" id="GO:0015344">
    <property type="term" value="F:siderophore uptake transmembrane transporter activity"/>
    <property type="evidence" value="ECO:0007669"/>
    <property type="project" value="TreeGrafter"/>
</dbReference>
<dbReference type="InterPro" id="IPR039426">
    <property type="entry name" value="TonB-dep_rcpt-like"/>
</dbReference>
<dbReference type="Gene3D" id="2.170.130.10">
    <property type="entry name" value="TonB-dependent receptor, plug domain"/>
    <property type="match status" value="1"/>
</dbReference>
<dbReference type="GO" id="GO:0044718">
    <property type="term" value="P:siderophore transmembrane transport"/>
    <property type="evidence" value="ECO:0007669"/>
    <property type="project" value="TreeGrafter"/>
</dbReference>
<evidence type="ECO:0000256" key="6">
    <source>
        <dbReference type="ARBA" id="ARBA00023077"/>
    </source>
</evidence>
<dbReference type="InterPro" id="IPR000531">
    <property type="entry name" value="Beta-barrel_TonB"/>
</dbReference>
<dbReference type="InterPro" id="IPR023996">
    <property type="entry name" value="TonB-dep_OMP_SusC/RagA"/>
</dbReference>
<evidence type="ECO:0000256" key="5">
    <source>
        <dbReference type="ARBA" id="ARBA00022729"/>
    </source>
</evidence>
<evidence type="ECO:0000256" key="8">
    <source>
        <dbReference type="ARBA" id="ARBA00023170"/>
    </source>
</evidence>
<dbReference type="Pfam" id="PF13715">
    <property type="entry name" value="CarbopepD_reg_2"/>
    <property type="match status" value="1"/>
</dbReference>
<name>A0A918PJE3_9BACT</name>
<dbReference type="FunFam" id="2.60.40.1120:FF:000003">
    <property type="entry name" value="Outer membrane protein Omp121"/>
    <property type="match status" value="1"/>
</dbReference>
<keyword evidence="8" id="KW-0675">Receptor</keyword>
<evidence type="ECO:0000259" key="13">
    <source>
        <dbReference type="Pfam" id="PF07715"/>
    </source>
</evidence>
<organism evidence="14 15">
    <name type="scientific">Echinicola pacifica</name>
    <dbReference type="NCBI Taxonomy" id="346377"/>
    <lineage>
        <taxon>Bacteria</taxon>
        <taxon>Pseudomonadati</taxon>
        <taxon>Bacteroidota</taxon>
        <taxon>Cytophagia</taxon>
        <taxon>Cytophagales</taxon>
        <taxon>Cyclobacteriaceae</taxon>
        <taxon>Echinicola</taxon>
    </lineage>
</organism>
<accession>A0A918PJE3</accession>
<dbReference type="PANTHER" id="PTHR30069:SF29">
    <property type="entry name" value="HEMOGLOBIN AND HEMOGLOBIN-HAPTOGLOBIN-BINDING PROTEIN 1-RELATED"/>
    <property type="match status" value="1"/>
</dbReference>
<dbReference type="Gene3D" id="2.40.170.20">
    <property type="entry name" value="TonB-dependent receptor, beta-barrel domain"/>
    <property type="match status" value="1"/>
</dbReference>
<dbReference type="NCBIfam" id="TIGR04057">
    <property type="entry name" value="SusC_RagA_signa"/>
    <property type="match status" value="1"/>
</dbReference>
<evidence type="ECO:0000256" key="9">
    <source>
        <dbReference type="ARBA" id="ARBA00023237"/>
    </source>
</evidence>
<dbReference type="NCBIfam" id="TIGR04056">
    <property type="entry name" value="OMP_RagA_SusC"/>
    <property type="match status" value="1"/>
</dbReference>
<comment type="caution">
    <text evidence="14">The sequence shown here is derived from an EMBL/GenBank/DDBJ whole genome shotgun (WGS) entry which is preliminary data.</text>
</comment>
<keyword evidence="7 10" id="KW-0472">Membrane</keyword>
<reference evidence="14" key="2">
    <citation type="submission" date="2020-09" db="EMBL/GenBank/DDBJ databases">
        <authorList>
            <person name="Sun Q."/>
            <person name="Kim S."/>
        </authorList>
    </citation>
    <scope>NUCLEOTIDE SEQUENCE</scope>
    <source>
        <strain evidence="14">KCTC 12368</strain>
    </source>
</reference>
<dbReference type="InterPro" id="IPR023997">
    <property type="entry name" value="TonB-dep_OMP_SusC/RagA_CS"/>
</dbReference>
<dbReference type="Pfam" id="PF00593">
    <property type="entry name" value="TonB_dep_Rec_b-barrel"/>
    <property type="match status" value="1"/>
</dbReference>
<feature type="domain" description="TonB-dependent receptor-like beta-barrel" evidence="12">
    <location>
        <begin position="436"/>
        <end position="997"/>
    </location>
</feature>
<dbReference type="SUPFAM" id="SSF56935">
    <property type="entry name" value="Porins"/>
    <property type="match status" value="1"/>
</dbReference>
<evidence type="ECO:0000313" key="14">
    <source>
        <dbReference type="EMBL" id="GGZ13065.1"/>
    </source>
</evidence>
<dbReference type="AlphaFoldDB" id="A0A918PJE3"/>
<dbReference type="InterPro" id="IPR008969">
    <property type="entry name" value="CarboxyPept-like_regulatory"/>
</dbReference>
<keyword evidence="3 10" id="KW-1134">Transmembrane beta strand</keyword>
<comment type="similarity">
    <text evidence="10 11">Belongs to the TonB-dependent receptor family.</text>
</comment>
<evidence type="ECO:0000256" key="11">
    <source>
        <dbReference type="RuleBase" id="RU003357"/>
    </source>
</evidence>
<keyword evidence="4 10" id="KW-0812">Transmembrane</keyword>
<dbReference type="SUPFAM" id="SSF49464">
    <property type="entry name" value="Carboxypeptidase regulatory domain-like"/>
    <property type="match status" value="1"/>
</dbReference>
<evidence type="ECO:0000313" key="15">
    <source>
        <dbReference type="Proteomes" id="UP000619457"/>
    </source>
</evidence>
<keyword evidence="5" id="KW-0732">Signal</keyword>
<feature type="domain" description="TonB-dependent receptor plug" evidence="13">
    <location>
        <begin position="140"/>
        <end position="242"/>
    </location>
</feature>
<evidence type="ECO:0000256" key="3">
    <source>
        <dbReference type="ARBA" id="ARBA00022452"/>
    </source>
</evidence>
<sequence length="1030" mass="113083">MKKFTKKKWINSNWKIVLLSFGLLFSEVQKPAYSDSFHPAAKADNEKIVKEISGIVTDRQGNPIPGVSVLITGSNTGIVTDLEGKFTIEAEEGDVLSFSFIGMKPQKVNIGSQTVLNIVLKEDVSSLDEVVVVGYGTQKKANVTSSVTTVDAKELGTITQPNIGSALQGRAPGLFVRDAGYNQGLGFLVRGSTTIGNNSPLFIVDGIPQNALTVDPNDIASISILKDGAASAIYGSRAAAGVVLITTKSGSNEKVQFSYETYFGWSNLTTTQEAVGSVPSAQIMNEASLNSGGQELFTEDQINLFKTNTDHWYANTDWKKELLKTEHTQRHYLSATGGNEKTNYYLAFGYRSIDGIMKKGINGSQYSLRTNLSTQLKDNINLTTNLSYILTDNTSPSVNNGIDNIYTHLNVIAPFLPVRQTEEGDSPYAFLNQAGSYSRGFWNPLWELEAGSSNSIGKTFTINTNLDWTILPGLKAIGRFSGIFHNSKSMSNIYKGSTTNGPPWFSDINSLSKTFADNNQFNVQTFLSYEKSINNHYFNALGGWDVQFDKYSFLSASRVNFQFDDLLTEFNAPNSGDKEDITGLNSNTTESALQSAVARVNYNYAERYFIELAGRYDGSSVFAPEHRYGFFPAASAGWLISRENFFGFESMDMLKLRASYGVSGNNGVNGSYFSNIVFGTYYFGAGDQVVVTAAEGGIPFRNLKWETTNSANIGIDFSFNSGKFGGSIDVYNKITKDILLPSPVQGTIGTNRIGPAINAGKVKNSGIELSLNHRNTLGNGLHYGITLVGSYNDNEIIELTDAFSEYSTSYRKGDPLGAIYGYESDGILKSEAEAEAYRSSLSSGINPNTSAGDIKYIDHNGDGKLDFEDRVVIAETVPKISYGLTLDGNWKNFDFQAFIQGVGKTQQYSSNDLFGNFAWIPEEAQDAWSPDNQSGTYPRLLLYGQQTYFQNFSTTSDFWSFDGSYLRLKNIQLGYTLPLTKNRFFESLRVYLTGTNVLTASSFRPGFDPESNGLNIPPLKTYTLGLNVKF</sequence>
<keyword evidence="6 11" id="KW-0798">TonB box</keyword>
<dbReference type="RefSeq" id="WP_018475087.1">
    <property type="nucleotide sequence ID" value="NZ_BMWX01000001.1"/>
</dbReference>
<reference evidence="14" key="1">
    <citation type="journal article" date="2014" name="Int. J. Syst. Evol. Microbiol.">
        <title>Complete genome sequence of Corynebacterium casei LMG S-19264T (=DSM 44701T), isolated from a smear-ripened cheese.</title>
        <authorList>
            <consortium name="US DOE Joint Genome Institute (JGI-PGF)"/>
            <person name="Walter F."/>
            <person name="Albersmeier A."/>
            <person name="Kalinowski J."/>
            <person name="Ruckert C."/>
        </authorList>
    </citation>
    <scope>NUCLEOTIDE SEQUENCE</scope>
    <source>
        <strain evidence="14">KCTC 12368</strain>
    </source>
</reference>
<keyword evidence="15" id="KW-1185">Reference proteome</keyword>
<dbReference type="PANTHER" id="PTHR30069">
    <property type="entry name" value="TONB-DEPENDENT OUTER MEMBRANE RECEPTOR"/>
    <property type="match status" value="1"/>
</dbReference>
<keyword evidence="9 10" id="KW-0998">Cell outer membrane</keyword>
<evidence type="ECO:0000256" key="10">
    <source>
        <dbReference type="PROSITE-ProRule" id="PRU01360"/>
    </source>
</evidence>
<dbReference type="InterPro" id="IPR036942">
    <property type="entry name" value="Beta-barrel_TonB_sf"/>
</dbReference>
<proteinExistence type="inferred from homology"/>
<dbReference type="InterPro" id="IPR037066">
    <property type="entry name" value="Plug_dom_sf"/>
</dbReference>
<dbReference type="GO" id="GO:0009279">
    <property type="term" value="C:cell outer membrane"/>
    <property type="evidence" value="ECO:0007669"/>
    <property type="project" value="UniProtKB-SubCell"/>
</dbReference>
<keyword evidence="2 10" id="KW-0813">Transport</keyword>
<protein>
    <submittedName>
        <fullName evidence="14">SusC/RagA family TonB-linked outer membrane protein</fullName>
    </submittedName>
</protein>